<proteinExistence type="predicted"/>
<accession>A0A7G5C3G7</accession>
<reference evidence="1 2" key="1">
    <citation type="submission" date="2019-07" db="EMBL/GenBank/DDBJ databases">
        <authorList>
            <person name="Kim J.K."/>
            <person name="Cheong H.-M."/>
            <person name="Choi Y."/>
            <person name="Hwang K.J."/>
            <person name="Lee S."/>
            <person name="Choi C."/>
        </authorList>
    </citation>
    <scope>NUCLEOTIDE SEQUENCE [LARGE SCALE GENOMIC DNA]</scope>
    <source>
        <strain evidence="1 2">KS 22</strain>
    </source>
</reference>
<dbReference type="RefSeq" id="WP_182299990.1">
    <property type="nucleotide sequence ID" value="NZ_CP041969.1"/>
</dbReference>
<dbReference type="KEGG" id="cchl:FPL14_23185"/>
<dbReference type="AlphaFoldDB" id="A0A7G5C3G7"/>
<protein>
    <recommendedName>
        <fullName evidence="3">Tail fiber protein</fullName>
    </recommendedName>
</protein>
<sequence length="394" mass="40689">MPDITPNLGLKKPLGNENFTRAAYRENLDLIDANAAKKSDVGDMSAVPTTSKNAAGAITELFTNVSDGKALVAAAITDKGILTAVDDTFAEMAVNIEAIPVGPDTSDATATVGDILAPKTAYGSAGTKLTGTLALTGSAADADVLATKTFYNTDAKTKRTGTMVNRGAVSITPSASAQAIPAGYHNGSGTVAAVAVPAANVLTGTTIAGTAGTMPNRAGDTAALASSVSGTTLKLRTSNGYRDGVDDNVTITDSNFLADNIPEGLSMFGKTGTLKTAGVMLIAPTLRTTTSTTFVSLKKITVTYTGIVRISFRVGSINTGFFVNGQIYKNGVAVGIMRRTSGSIFMYTEDLPCNKGDYFEIMARIEASGTTCQIDSFQIQTVLTSPYNGTIDFD</sequence>
<evidence type="ECO:0000313" key="1">
    <source>
        <dbReference type="EMBL" id="QMV43751.1"/>
    </source>
</evidence>
<dbReference type="EMBL" id="CP041969">
    <property type="protein sequence ID" value="QMV43751.1"/>
    <property type="molecule type" value="Genomic_DNA"/>
</dbReference>
<keyword evidence="2" id="KW-1185">Reference proteome</keyword>
<gene>
    <name evidence="1" type="ORF">FPL14_23185</name>
</gene>
<name>A0A7G5C3G7_9BACL</name>
<dbReference type="Proteomes" id="UP000515679">
    <property type="component" value="Chromosome"/>
</dbReference>
<evidence type="ECO:0008006" key="3">
    <source>
        <dbReference type="Google" id="ProtNLM"/>
    </source>
</evidence>
<evidence type="ECO:0000313" key="2">
    <source>
        <dbReference type="Proteomes" id="UP000515679"/>
    </source>
</evidence>
<organism evidence="1 2">
    <name type="scientific">Cohnella cholangitidis</name>
    <dbReference type="NCBI Taxonomy" id="2598458"/>
    <lineage>
        <taxon>Bacteria</taxon>
        <taxon>Bacillati</taxon>
        <taxon>Bacillota</taxon>
        <taxon>Bacilli</taxon>
        <taxon>Bacillales</taxon>
        <taxon>Paenibacillaceae</taxon>
        <taxon>Cohnella</taxon>
    </lineage>
</organism>